<dbReference type="FunFam" id="1.10.1900.20:FF:000001">
    <property type="entry name" value="50S ribosomal protein L20"/>
    <property type="match status" value="1"/>
</dbReference>
<keyword evidence="5 6" id="KW-0699">rRNA-binding</keyword>
<keyword evidence="2 5" id="KW-0689">Ribosomal protein</keyword>
<dbReference type="Gene3D" id="6.10.160.10">
    <property type="match status" value="1"/>
</dbReference>
<dbReference type="Pfam" id="PF00453">
    <property type="entry name" value="Ribosomal_L20"/>
    <property type="match status" value="1"/>
</dbReference>
<dbReference type="GO" id="GO:1990904">
    <property type="term" value="C:ribonucleoprotein complex"/>
    <property type="evidence" value="ECO:0007669"/>
    <property type="project" value="UniProtKB-KW"/>
</dbReference>
<evidence type="ECO:0000256" key="5">
    <source>
        <dbReference type="HAMAP-Rule" id="MF_00382"/>
    </source>
</evidence>
<evidence type="ECO:0000256" key="3">
    <source>
        <dbReference type="ARBA" id="ARBA00023274"/>
    </source>
</evidence>
<accession>A0A1G1WV22</accession>
<evidence type="ECO:0000313" key="8">
    <source>
        <dbReference type="Proteomes" id="UP000179279"/>
    </source>
</evidence>
<evidence type="ECO:0000256" key="4">
    <source>
        <dbReference type="ARBA" id="ARBA00035172"/>
    </source>
</evidence>
<dbReference type="InterPro" id="IPR035566">
    <property type="entry name" value="Ribosomal_protein_bL20_C"/>
</dbReference>
<comment type="caution">
    <text evidence="7">The sequence shown here is derived from an EMBL/GenBank/DDBJ whole genome shotgun (WGS) entry which is preliminary data.</text>
</comment>
<dbReference type="SUPFAM" id="SSF74731">
    <property type="entry name" value="Ribosomal protein L20"/>
    <property type="match status" value="1"/>
</dbReference>
<comment type="similarity">
    <text evidence="1 5 6">Belongs to the bacterial ribosomal protein bL20 family.</text>
</comment>
<dbReference type="GO" id="GO:0005840">
    <property type="term" value="C:ribosome"/>
    <property type="evidence" value="ECO:0007669"/>
    <property type="project" value="UniProtKB-KW"/>
</dbReference>
<comment type="function">
    <text evidence="5 6">Binds directly to 23S ribosomal RNA and is necessary for the in vitro assembly process of the 50S ribosomal subunit. It is not involved in the protein synthesizing functions of that subunit.</text>
</comment>
<evidence type="ECO:0000256" key="6">
    <source>
        <dbReference type="RuleBase" id="RU000560"/>
    </source>
</evidence>
<dbReference type="GO" id="GO:0000027">
    <property type="term" value="P:ribosomal large subunit assembly"/>
    <property type="evidence" value="ECO:0007669"/>
    <property type="project" value="UniProtKB-UniRule"/>
</dbReference>
<dbReference type="CDD" id="cd07026">
    <property type="entry name" value="Ribosomal_L20"/>
    <property type="match status" value="1"/>
</dbReference>
<sequence length="115" mass="13203">MARVKKGLTKRAKHKKILKSTKGYRGARSRLVRTAKEAVLHAGEYAFSGRKQRKRQKRSLWVVQLNASIRTYGTTYSQFIRGLKDLNISLNRKILAQIASSDQTTFKKILQKVVK</sequence>
<dbReference type="PRINTS" id="PR00062">
    <property type="entry name" value="RIBOSOMALL20"/>
</dbReference>
<name>A0A1G1WV22_9BACT</name>
<reference evidence="7 8" key="1">
    <citation type="journal article" date="2016" name="Nat. Commun.">
        <title>Thousands of microbial genomes shed light on interconnected biogeochemical processes in an aquifer system.</title>
        <authorList>
            <person name="Anantharaman K."/>
            <person name="Brown C.T."/>
            <person name="Hug L.A."/>
            <person name="Sharon I."/>
            <person name="Castelle C.J."/>
            <person name="Probst A.J."/>
            <person name="Thomas B.C."/>
            <person name="Singh A."/>
            <person name="Wilkins M.J."/>
            <person name="Karaoz U."/>
            <person name="Brodie E.L."/>
            <person name="Williams K.H."/>
            <person name="Hubbard S.S."/>
            <person name="Banfield J.F."/>
        </authorList>
    </citation>
    <scope>NUCLEOTIDE SEQUENCE [LARGE SCALE GENOMIC DNA]</scope>
</reference>
<dbReference type="HAMAP" id="MF_00382">
    <property type="entry name" value="Ribosomal_bL20"/>
    <property type="match status" value="1"/>
</dbReference>
<dbReference type="GO" id="GO:0006412">
    <property type="term" value="P:translation"/>
    <property type="evidence" value="ECO:0007669"/>
    <property type="project" value="InterPro"/>
</dbReference>
<dbReference type="AlphaFoldDB" id="A0A1G1WV22"/>
<dbReference type="EMBL" id="MHDA01000030">
    <property type="protein sequence ID" value="OGY31565.1"/>
    <property type="molecule type" value="Genomic_DNA"/>
</dbReference>
<proteinExistence type="inferred from homology"/>
<dbReference type="NCBIfam" id="TIGR01032">
    <property type="entry name" value="rplT_bact"/>
    <property type="match status" value="1"/>
</dbReference>
<dbReference type="Proteomes" id="UP000179279">
    <property type="component" value="Unassembled WGS sequence"/>
</dbReference>
<evidence type="ECO:0000256" key="1">
    <source>
        <dbReference type="ARBA" id="ARBA00007698"/>
    </source>
</evidence>
<gene>
    <name evidence="5" type="primary">rplT</name>
    <name evidence="7" type="ORF">A3A57_01675</name>
</gene>
<organism evidence="7 8">
    <name type="scientific">Candidatus Woykebacteria bacterium RIFCSPLOWO2_01_FULL_41_12</name>
    <dbReference type="NCBI Taxonomy" id="1802604"/>
    <lineage>
        <taxon>Bacteria</taxon>
        <taxon>Candidatus Woykeibacteriota</taxon>
    </lineage>
</organism>
<dbReference type="PANTHER" id="PTHR10986">
    <property type="entry name" value="39S RIBOSOMAL PROTEIN L20"/>
    <property type="match status" value="1"/>
</dbReference>
<dbReference type="Gene3D" id="1.10.1900.20">
    <property type="entry name" value="Ribosomal protein L20"/>
    <property type="match status" value="1"/>
</dbReference>
<keyword evidence="5 6" id="KW-0694">RNA-binding</keyword>
<evidence type="ECO:0000313" key="7">
    <source>
        <dbReference type="EMBL" id="OGY31565.1"/>
    </source>
</evidence>
<dbReference type="GO" id="GO:0019843">
    <property type="term" value="F:rRNA binding"/>
    <property type="evidence" value="ECO:0007669"/>
    <property type="project" value="UniProtKB-UniRule"/>
</dbReference>
<protein>
    <recommendedName>
        <fullName evidence="4 5">Large ribosomal subunit protein bL20</fullName>
    </recommendedName>
</protein>
<evidence type="ECO:0000256" key="2">
    <source>
        <dbReference type="ARBA" id="ARBA00022980"/>
    </source>
</evidence>
<keyword evidence="3 5" id="KW-0687">Ribonucleoprotein</keyword>
<dbReference type="InterPro" id="IPR005813">
    <property type="entry name" value="Ribosomal_bL20"/>
</dbReference>
<dbReference type="GO" id="GO:0003735">
    <property type="term" value="F:structural constituent of ribosome"/>
    <property type="evidence" value="ECO:0007669"/>
    <property type="project" value="InterPro"/>
</dbReference>